<dbReference type="InterPro" id="IPR036291">
    <property type="entry name" value="NAD(P)-bd_dom_sf"/>
</dbReference>
<dbReference type="SUPFAM" id="SSF55347">
    <property type="entry name" value="Glyceraldehyde-3-phosphate dehydrogenase-like, C-terminal domain"/>
    <property type="match status" value="1"/>
</dbReference>
<evidence type="ECO:0000259" key="1">
    <source>
        <dbReference type="Pfam" id="PF01408"/>
    </source>
</evidence>
<name>A0ABP8M7C4_9BACT</name>
<dbReference type="Pfam" id="PF22725">
    <property type="entry name" value="GFO_IDH_MocA_C3"/>
    <property type="match status" value="1"/>
</dbReference>
<protein>
    <recommendedName>
        <fullName evidence="5">Dehydrogenase</fullName>
    </recommendedName>
</protein>
<reference evidence="4" key="1">
    <citation type="journal article" date="2019" name="Int. J. Syst. Evol. Microbiol.">
        <title>The Global Catalogue of Microorganisms (GCM) 10K type strain sequencing project: providing services to taxonomists for standard genome sequencing and annotation.</title>
        <authorList>
            <consortium name="The Broad Institute Genomics Platform"/>
            <consortium name="The Broad Institute Genome Sequencing Center for Infectious Disease"/>
            <person name="Wu L."/>
            <person name="Ma J."/>
        </authorList>
    </citation>
    <scope>NUCLEOTIDE SEQUENCE [LARGE SCALE GENOMIC DNA]</scope>
    <source>
        <strain evidence="4">JCM 31920</strain>
    </source>
</reference>
<dbReference type="RefSeq" id="WP_345031793.1">
    <property type="nucleotide sequence ID" value="NZ_BAABEY010000033.1"/>
</dbReference>
<feature type="domain" description="GFO/IDH/MocA-like oxidoreductase" evidence="2">
    <location>
        <begin position="161"/>
        <end position="303"/>
    </location>
</feature>
<evidence type="ECO:0000313" key="4">
    <source>
        <dbReference type="Proteomes" id="UP001501508"/>
    </source>
</evidence>
<dbReference type="Gene3D" id="3.30.360.10">
    <property type="entry name" value="Dihydrodipicolinate Reductase, domain 2"/>
    <property type="match status" value="1"/>
</dbReference>
<dbReference type="InterPro" id="IPR050463">
    <property type="entry name" value="Gfo/Idh/MocA_oxidrdct_glycsds"/>
</dbReference>
<dbReference type="PANTHER" id="PTHR43818">
    <property type="entry name" value="BCDNA.GH03377"/>
    <property type="match status" value="1"/>
</dbReference>
<evidence type="ECO:0000313" key="3">
    <source>
        <dbReference type="EMBL" id="GAA4445085.1"/>
    </source>
</evidence>
<evidence type="ECO:0008006" key="5">
    <source>
        <dbReference type="Google" id="ProtNLM"/>
    </source>
</evidence>
<comment type="caution">
    <text evidence="3">The sequence shown here is derived from an EMBL/GenBank/DDBJ whole genome shotgun (WGS) entry which is preliminary data.</text>
</comment>
<dbReference type="PROSITE" id="PS51318">
    <property type="entry name" value="TAT"/>
    <property type="match status" value="1"/>
</dbReference>
<dbReference type="InterPro" id="IPR006311">
    <property type="entry name" value="TAT_signal"/>
</dbReference>
<proteinExistence type="predicted"/>
<feature type="domain" description="Gfo/Idh/MocA-like oxidoreductase N-terminal" evidence="1">
    <location>
        <begin position="33"/>
        <end position="152"/>
    </location>
</feature>
<keyword evidence="4" id="KW-1185">Reference proteome</keyword>
<dbReference type="PANTHER" id="PTHR43818:SF12">
    <property type="entry name" value="NADH-DEPENDENT DEHYDROGENASE-RELATED"/>
    <property type="match status" value="1"/>
</dbReference>
<organism evidence="3 4">
    <name type="scientific">Ravibacter arvi</name>
    <dbReference type="NCBI Taxonomy" id="2051041"/>
    <lineage>
        <taxon>Bacteria</taxon>
        <taxon>Pseudomonadati</taxon>
        <taxon>Bacteroidota</taxon>
        <taxon>Cytophagia</taxon>
        <taxon>Cytophagales</taxon>
        <taxon>Spirosomataceae</taxon>
        <taxon>Ravibacter</taxon>
    </lineage>
</organism>
<gene>
    <name evidence="3" type="ORF">GCM10023091_36140</name>
</gene>
<sequence>MTILKRREFLGKMGAGIAVLSRGLPPAPAEPLSIGLIGAGARGKWLAKIAAAIPGLRVAACCDLLSANHQACHKEVGPPLAFYTDYRKLLESKAISAVIIATPLFLHFEMAEEALKAGKHVYCEKTMTHTRQQAAALKKLTANLPGQVFQVGYQHRFNPVYQEVKFLLDQGYCGKLAKVDCTWNRNGNWRRTLPDNVHFTASKDYPDLEHLVNWRMYDRYSGGLVAELCSHQMDLLHWLTGDRPEWIMGTGGIDYWKDGRDTYDNVHLLVQYKKGLKASFTSLTSNALQGYSIKIQGDKGSIVITGEDGHTARIYAENTETQADGVTAATKLSWENGEGIRVRVKNPARDDVLPTEGALRHFAQCISERRMPVSNIHTAYTSAVTVCLANEAISKGGKIIWKEN</sequence>
<evidence type="ECO:0000259" key="2">
    <source>
        <dbReference type="Pfam" id="PF22725"/>
    </source>
</evidence>
<dbReference type="InterPro" id="IPR055170">
    <property type="entry name" value="GFO_IDH_MocA-like_dom"/>
</dbReference>
<dbReference type="EMBL" id="BAABEY010000033">
    <property type="protein sequence ID" value="GAA4445085.1"/>
    <property type="molecule type" value="Genomic_DNA"/>
</dbReference>
<dbReference type="InterPro" id="IPR000683">
    <property type="entry name" value="Gfo/Idh/MocA-like_OxRdtase_N"/>
</dbReference>
<dbReference type="SUPFAM" id="SSF51735">
    <property type="entry name" value="NAD(P)-binding Rossmann-fold domains"/>
    <property type="match status" value="1"/>
</dbReference>
<dbReference type="Proteomes" id="UP001501508">
    <property type="component" value="Unassembled WGS sequence"/>
</dbReference>
<accession>A0ABP8M7C4</accession>
<dbReference type="Pfam" id="PF01408">
    <property type="entry name" value="GFO_IDH_MocA"/>
    <property type="match status" value="1"/>
</dbReference>
<dbReference type="Gene3D" id="3.40.50.720">
    <property type="entry name" value="NAD(P)-binding Rossmann-like Domain"/>
    <property type="match status" value="1"/>
</dbReference>